<feature type="compositionally biased region" description="Basic and acidic residues" evidence="1">
    <location>
        <begin position="1"/>
        <end position="18"/>
    </location>
</feature>
<dbReference type="AlphaFoldDB" id="X0WJE5"/>
<protein>
    <submittedName>
        <fullName evidence="3">Uncharacterized protein</fullName>
    </submittedName>
</protein>
<evidence type="ECO:0000313" key="3">
    <source>
        <dbReference type="EMBL" id="GAG23352.1"/>
    </source>
</evidence>
<feature type="transmembrane region" description="Helical" evidence="2">
    <location>
        <begin position="33"/>
        <end position="55"/>
    </location>
</feature>
<name>X0WJE5_9ZZZZ</name>
<organism evidence="3">
    <name type="scientific">marine sediment metagenome</name>
    <dbReference type="NCBI Taxonomy" id="412755"/>
    <lineage>
        <taxon>unclassified sequences</taxon>
        <taxon>metagenomes</taxon>
        <taxon>ecological metagenomes</taxon>
    </lineage>
</organism>
<sequence length="68" mass="6915">MDASRAEAKQIRKQREAASRPVRVPGSSGGVRALGGSIGQATLGLIVLSVAVSVLSQMGNSNSPVLRA</sequence>
<reference evidence="3" key="1">
    <citation type="journal article" date="2014" name="Front. Microbiol.">
        <title>High frequency of phylogenetically diverse reductive dehalogenase-homologous genes in deep subseafloor sedimentary metagenomes.</title>
        <authorList>
            <person name="Kawai M."/>
            <person name="Futagami T."/>
            <person name="Toyoda A."/>
            <person name="Takaki Y."/>
            <person name="Nishi S."/>
            <person name="Hori S."/>
            <person name="Arai W."/>
            <person name="Tsubouchi T."/>
            <person name="Morono Y."/>
            <person name="Uchiyama I."/>
            <person name="Ito T."/>
            <person name="Fujiyama A."/>
            <person name="Inagaki F."/>
            <person name="Takami H."/>
        </authorList>
    </citation>
    <scope>NUCLEOTIDE SEQUENCE</scope>
    <source>
        <strain evidence="3">Expedition CK06-06</strain>
    </source>
</reference>
<keyword evidence="2" id="KW-0812">Transmembrane</keyword>
<evidence type="ECO:0000256" key="1">
    <source>
        <dbReference type="SAM" id="MobiDB-lite"/>
    </source>
</evidence>
<comment type="caution">
    <text evidence="3">The sequence shown here is derived from an EMBL/GenBank/DDBJ whole genome shotgun (WGS) entry which is preliminary data.</text>
</comment>
<evidence type="ECO:0000256" key="2">
    <source>
        <dbReference type="SAM" id="Phobius"/>
    </source>
</evidence>
<accession>X0WJE5</accession>
<feature type="non-terminal residue" evidence="3">
    <location>
        <position position="68"/>
    </location>
</feature>
<keyword evidence="2" id="KW-0472">Membrane</keyword>
<feature type="region of interest" description="Disordered" evidence="1">
    <location>
        <begin position="1"/>
        <end position="29"/>
    </location>
</feature>
<dbReference type="EMBL" id="BARS01033208">
    <property type="protein sequence ID" value="GAG23352.1"/>
    <property type="molecule type" value="Genomic_DNA"/>
</dbReference>
<gene>
    <name evidence="3" type="ORF">S01H1_51466</name>
</gene>
<proteinExistence type="predicted"/>
<keyword evidence="2" id="KW-1133">Transmembrane helix</keyword>